<dbReference type="AlphaFoldDB" id="A0A1B7NGW8"/>
<evidence type="ECO:0000313" key="1">
    <source>
        <dbReference type="EMBL" id="OAX44074.1"/>
    </source>
</evidence>
<protein>
    <submittedName>
        <fullName evidence="1">Uncharacterized protein</fullName>
    </submittedName>
</protein>
<organism evidence="1 2">
    <name type="scientific">Rhizopogon vinicolor AM-OR11-026</name>
    <dbReference type="NCBI Taxonomy" id="1314800"/>
    <lineage>
        <taxon>Eukaryota</taxon>
        <taxon>Fungi</taxon>
        <taxon>Dikarya</taxon>
        <taxon>Basidiomycota</taxon>
        <taxon>Agaricomycotina</taxon>
        <taxon>Agaricomycetes</taxon>
        <taxon>Agaricomycetidae</taxon>
        <taxon>Boletales</taxon>
        <taxon>Suillineae</taxon>
        <taxon>Rhizopogonaceae</taxon>
        <taxon>Rhizopogon</taxon>
    </lineage>
</organism>
<dbReference type="Proteomes" id="UP000092154">
    <property type="component" value="Unassembled WGS sequence"/>
</dbReference>
<sequence>MLVMRHRPSSTSLSRRVLRAMLQRMLPNRTMNCCRMNTLMILLHRTPFHDYPLRRRPTLENMEVTGRVSASSHFVGILDYYSRFHCAID</sequence>
<evidence type="ECO:0000313" key="2">
    <source>
        <dbReference type="Proteomes" id="UP000092154"/>
    </source>
</evidence>
<proteinExistence type="predicted"/>
<accession>A0A1B7NGW8</accession>
<keyword evidence="2" id="KW-1185">Reference proteome</keyword>
<reference evidence="1 2" key="1">
    <citation type="submission" date="2016-06" db="EMBL/GenBank/DDBJ databases">
        <title>Comparative genomics of the ectomycorrhizal sister species Rhizopogon vinicolor and Rhizopogon vesiculosus (Basidiomycota: Boletales) reveals a divergence of the mating type B locus.</title>
        <authorList>
            <consortium name="DOE Joint Genome Institute"/>
            <person name="Mujic A.B."/>
            <person name="Kuo A."/>
            <person name="Tritt A."/>
            <person name="Lipzen A."/>
            <person name="Chen C."/>
            <person name="Johnson J."/>
            <person name="Sharma A."/>
            <person name="Barry K."/>
            <person name="Grigoriev I.V."/>
            <person name="Spatafora J.W."/>
        </authorList>
    </citation>
    <scope>NUCLEOTIDE SEQUENCE [LARGE SCALE GENOMIC DNA]</scope>
    <source>
        <strain evidence="1 2">AM-OR11-026</strain>
    </source>
</reference>
<dbReference type="InParanoid" id="A0A1B7NGW8"/>
<gene>
    <name evidence="1" type="ORF">K503DRAFT_582123</name>
</gene>
<name>A0A1B7NGW8_9AGAM</name>
<dbReference type="EMBL" id="KV448129">
    <property type="protein sequence ID" value="OAX44074.1"/>
    <property type="molecule type" value="Genomic_DNA"/>
</dbReference>